<name>A0ABR9RFH6_9FIRM</name>
<proteinExistence type="predicted"/>
<keyword evidence="6" id="KW-1185">Reference proteome</keyword>
<evidence type="ECO:0000256" key="2">
    <source>
        <dbReference type="ARBA" id="ARBA00023034"/>
    </source>
</evidence>
<comment type="caution">
    <text evidence="5">The sequence shown here is derived from an EMBL/GenBank/DDBJ whole genome shotgun (WGS) entry which is preliminary data.</text>
</comment>
<dbReference type="Proteomes" id="UP000758652">
    <property type="component" value="Unassembled WGS sequence"/>
</dbReference>
<dbReference type="InterPro" id="IPR038261">
    <property type="entry name" value="GPP34-like_sf"/>
</dbReference>
<keyword evidence="2" id="KW-0333">Golgi apparatus</keyword>
<evidence type="ECO:0000256" key="1">
    <source>
        <dbReference type="ARBA" id="ARBA00004255"/>
    </source>
</evidence>
<keyword evidence="4" id="KW-0472">Membrane</keyword>
<evidence type="ECO:0000256" key="3">
    <source>
        <dbReference type="ARBA" id="ARBA00023121"/>
    </source>
</evidence>
<sequence length="220" mass="24826">MERRGIAQEYYILAVTDIGCMPAMHREEGNAALVAAGFMDLLMNEVVSMDGKTIKVERELPDSLEHLTVLYEYLKKKPRTALKMISDFLTYDISRMGQFIAETGASLLGDQSVREEKGGMLGNRTVYIPQKSARTALAERLREAARDGGDMSPEDGALLWILKSSKNLDQYFSKFERKDLKARLKELKKDPQSLEMGRMIRYMSSVDDMLLACLMVGIIV</sequence>
<dbReference type="Pfam" id="PF05719">
    <property type="entry name" value="GPP34"/>
    <property type="match status" value="1"/>
</dbReference>
<gene>
    <name evidence="5" type="ORF">INF30_00335</name>
</gene>
<evidence type="ECO:0000313" key="6">
    <source>
        <dbReference type="Proteomes" id="UP000758652"/>
    </source>
</evidence>
<dbReference type="RefSeq" id="WP_226393878.1">
    <property type="nucleotide sequence ID" value="NZ_JADCKL010000001.1"/>
</dbReference>
<keyword evidence="3" id="KW-0446">Lipid-binding</keyword>
<evidence type="ECO:0000256" key="4">
    <source>
        <dbReference type="ARBA" id="ARBA00023136"/>
    </source>
</evidence>
<dbReference type="EMBL" id="JADCKL010000001">
    <property type="protein sequence ID" value="MBE5061718.1"/>
    <property type="molecule type" value="Genomic_DNA"/>
</dbReference>
<evidence type="ECO:0000313" key="5">
    <source>
        <dbReference type="EMBL" id="MBE5061718.1"/>
    </source>
</evidence>
<protein>
    <submittedName>
        <fullName evidence="5">GPP34 family phosphoprotein</fullName>
    </submittedName>
</protein>
<reference evidence="5 6" key="1">
    <citation type="submission" date="2020-10" db="EMBL/GenBank/DDBJ databases">
        <title>ChiBAC.</title>
        <authorList>
            <person name="Zenner C."/>
            <person name="Hitch T.C.A."/>
            <person name="Clavel T."/>
        </authorList>
    </citation>
    <scope>NUCLEOTIDE SEQUENCE [LARGE SCALE GENOMIC DNA]</scope>
    <source>
        <strain evidence="5 6">DSM 108991</strain>
    </source>
</reference>
<comment type="subcellular location">
    <subcellularLocation>
        <location evidence="1">Golgi apparatus membrane</location>
        <topology evidence="1">Peripheral membrane protein</topology>
        <orientation evidence="1">Cytoplasmic side</orientation>
    </subcellularLocation>
</comment>
<accession>A0ABR9RFH6</accession>
<organism evidence="5 6">
    <name type="scientific">Claveliimonas monacensis</name>
    <dbReference type="NCBI Taxonomy" id="2779351"/>
    <lineage>
        <taxon>Bacteria</taxon>
        <taxon>Bacillati</taxon>
        <taxon>Bacillota</taxon>
        <taxon>Clostridia</taxon>
        <taxon>Lachnospirales</taxon>
        <taxon>Lachnospiraceae</taxon>
        <taxon>Claveliimonas</taxon>
    </lineage>
</organism>
<dbReference type="Gene3D" id="1.10.3630.10">
    <property type="entry name" value="yeast vps74-n-term truncation variant domain like"/>
    <property type="match status" value="1"/>
</dbReference>
<dbReference type="InterPro" id="IPR008628">
    <property type="entry name" value="GPP34-like"/>
</dbReference>